<keyword evidence="2" id="KW-1185">Reference proteome</keyword>
<name>A0A0C9V162_9AGAM</name>
<evidence type="ECO:0000313" key="2">
    <source>
        <dbReference type="Proteomes" id="UP000053820"/>
    </source>
</evidence>
<sequence length="173" mass="19189">MTLPDAEAALQAHLRSWFEDSNWRLALKAIMDAEGVIEDTLKAVDQLSEAASSRSGLKVCIPTKSTLLQKPDQVVLLEAKIMESVHTLKSHNHIFGTLLTVDELLDPVEERDSGDLESLADGSIKGIADKVQWEMAIANGEIIKIEDEDNDVDDNLTDPSFSRTDLIKMYLVR</sequence>
<dbReference type="AlphaFoldDB" id="A0A0C9V162"/>
<accession>A0A0C9V162</accession>
<proteinExistence type="predicted"/>
<protein>
    <submittedName>
        <fullName evidence="1">Uncharacterized protein</fullName>
    </submittedName>
</protein>
<gene>
    <name evidence="1" type="ORF">HYDPIDRAFT_171009</name>
</gene>
<organism evidence="1 2">
    <name type="scientific">Hydnomerulius pinastri MD-312</name>
    <dbReference type="NCBI Taxonomy" id="994086"/>
    <lineage>
        <taxon>Eukaryota</taxon>
        <taxon>Fungi</taxon>
        <taxon>Dikarya</taxon>
        <taxon>Basidiomycota</taxon>
        <taxon>Agaricomycotina</taxon>
        <taxon>Agaricomycetes</taxon>
        <taxon>Agaricomycetidae</taxon>
        <taxon>Boletales</taxon>
        <taxon>Boletales incertae sedis</taxon>
        <taxon>Leucogyrophana</taxon>
    </lineage>
</organism>
<reference evidence="1 2" key="1">
    <citation type="submission" date="2014-04" db="EMBL/GenBank/DDBJ databases">
        <title>Evolutionary Origins and Diversification of the Mycorrhizal Mutualists.</title>
        <authorList>
            <consortium name="DOE Joint Genome Institute"/>
            <consortium name="Mycorrhizal Genomics Consortium"/>
            <person name="Kohler A."/>
            <person name="Kuo A."/>
            <person name="Nagy L.G."/>
            <person name="Floudas D."/>
            <person name="Copeland A."/>
            <person name="Barry K.W."/>
            <person name="Cichocki N."/>
            <person name="Veneault-Fourrey C."/>
            <person name="LaButti K."/>
            <person name="Lindquist E.A."/>
            <person name="Lipzen A."/>
            <person name="Lundell T."/>
            <person name="Morin E."/>
            <person name="Murat C."/>
            <person name="Riley R."/>
            <person name="Ohm R."/>
            <person name="Sun H."/>
            <person name="Tunlid A."/>
            <person name="Henrissat B."/>
            <person name="Grigoriev I.V."/>
            <person name="Hibbett D.S."/>
            <person name="Martin F."/>
        </authorList>
    </citation>
    <scope>NUCLEOTIDE SEQUENCE [LARGE SCALE GENOMIC DNA]</scope>
    <source>
        <strain evidence="1 2">MD-312</strain>
    </source>
</reference>
<dbReference type="Proteomes" id="UP000053820">
    <property type="component" value="Unassembled WGS sequence"/>
</dbReference>
<dbReference type="OrthoDB" id="162969at2759"/>
<dbReference type="EMBL" id="KN839900">
    <property type="protein sequence ID" value="KIJ59004.1"/>
    <property type="molecule type" value="Genomic_DNA"/>
</dbReference>
<evidence type="ECO:0000313" key="1">
    <source>
        <dbReference type="EMBL" id="KIJ59004.1"/>
    </source>
</evidence>
<dbReference type="HOGENOM" id="CLU_088458_1_0_1"/>